<protein>
    <submittedName>
        <fullName evidence="1">Uncharacterized protein</fullName>
    </submittedName>
</protein>
<dbReference type="EMBL" id="UINC01135988">
    <property type="protein sequence ID" value="SVD20475.1"/>
    <property type="molecule type" value="Genomic_DNA"/>
</dbReference>
<accession>A0A382TFC4</accession>
<sequence length="69" mass="7966">MSCVLNILFHLGGASSTPDNYKSKQNNEPVELWVNDIKVYFEKDEKQNNDLFFNVILTGAQRKKGNLYK</sequence>
<evidence type="ECO:0000313" key="1">
    <source>
        <dbReference type="EMBL" id="SVD20475.1"/>
    </source>
</evidence>
<organism evidence="1">
    <name type="scientific">marine metagenome</name>
    <dbReference type="NCBI Taxonomy" id="408172"/>
    <lineage>
        <taxon>unclassified sequences</taxon>
        <taxon>metagenomes</taxon>
        <taxon>ecological metagenomes</taxon>
    </lineage>
</organism>
<proteinExistence type="predicted"/>
<gene>
    <name evidence="1" type="ORF">METZ01_LOCUS373329</name>
</gene>
<name>A0A382TFC4_9ZZZZ</name>
<reference evidence="1" key="1">
    <citation type="submission" date="2018-05" db="EMBL/GenBank/DDBJ databases">
        <authorList>
            <person name="Lanie J.A."/>
            <person name="Ng W.-L."/>
            <person name="Kazmierczak K.M."/>
            <person name="Andrzejewski T.M."/>
            <person name="Davidsen T.M."/>
            <person name="Wayne K.J."/>
            <person name="Tettelin H."/>
            <person name="Glass J.I."/>
            <person name="Rusch D."/>
            <person name="Podicherti R."/>
            <person name="Tsui H.-C.T."/>
            <person name="Winkler M.E."/>
        </authorList>
    </citation>
    <scope>NUCLEOTIDE SEQUENCE</scope>
</reference>
<dbReference type="AlphaFoldDB" id="A0A382TFC4"/>